<dbReference type="RefSeq" id="WP_179904988.1">
    <property type="nucleotide sequence ID" value="NZ_JACBXS010000007.1"/>
</dbReference>
<feature type="domain" description="Aldehyde oxidase/xanthine dehydrogenase a/b hammerhead" evidence="3">
    <location>
        <begin position="20"/>
        <end position="140"/>
    </location>
</feature>
<comment type="caution">
    <text evidence="4">The sequence shown here is derived from an EMBL/GenBank/DDBJ whole genome shotgun (WGS) entry which is preliminary data.</text>
</comment>
<dbReference type="Pfam" id="PF20256">
    <property type="entry name" value="MoCoBD_2"/>
    <property type="match status" value="1"/>
</dbReference>
<dbReference type="Pfam" id="PF02738">
    <property type="entry name" value="MoCoBD_1"/>
    <property type="match status" value="1"/>
</dbReference>
<evidence type="ECO:0000259" key="3">
    <source>
        <dbReference type="SMART" id="SM01008"/>
    </source>
</evidence>
<dbReference type="GO" id="GO:0005506">
    <property type="term" value="F:iron ion binding"/>
    <property type="evidence" value="ECO:0007669"/>
    <property type="project" value="InterPro"/>
</dbReference>
<accession>A0A7Z0HY13</accession>
<evidence type="ECO:0000256" key="2">
    <source>
        <dbReference type="ARBA" id="ARBA00023002"/>
    </source>
</evidence>
<evidence type="ECO:0000256" key="1">
    <source>
        <dbReference type="ARBA" id="ARBA00022505"/>
    </source>
</evidence>
<dbReference type="InterPro" id="IPR036856">
    <property type="entry name" value="Ald_Oxase/Xan_DH_a/b_sf"/>
</dbReference>
<name>A0A7Z0HY13_9RHOB</name>
<dbReference type="EMBL" id="JACBXS010000007">
    <property type="protein sequence ID" value="NYS24280.1"/>
    <property type="molecule type" value="Genomic_DNA"/>
</dbReference>
<dbReference type="SUPFAM" id="SSF54665">
    <property type="entry name" value="CO dehydrogenase molybdoprotein N-domain-like"/>
    <property type="match status" value="1"/>
</dbReference>
<proteinExistence type="predicted"/>
<keyword evidence="2" id="KW-0560">Oxidoreductase</keyword>
<keyword evidence="1" id="KW-0500">Molybdenum</keyword>
<evidence type="ECO:0000313" key="4">
    <source>
        <dbReference type="EMBL" id="NYS24280.1"/>
    </source>
</evidence>
<keyword evidence="5" id="KW-1185">Reference proteome</keyword>
<dbReference type="Gene3D" id="3.30.365.10">
    <property type="entry name" value="Aldehyde oxidase/xanthine dehydrogenase, molybdopterin binding domain"/>
    <property type="match status" value="4"/>
</dbReference>
<dbReference type="PANTHER" id="PTHR11908">
    <property type="entry name" value="XANTHINE DEHYDROGENASE"/>
    <property type="match status" value="1"/>
</dbReference>
<dbReference type="InterPro" id="IPR008274">
    <property type="entry name" value="AldOxase/xan_DH_MoCoBD1"/>
</dbReference>
<dbReference type="InterPro" id="IPR000674">
    <property type="entry name" value="Ald_Oxase/Xan_DH_a/b"/>
</dbReference>
<sequence>MQAFGKSQSVHRIEDRRLLTGQGRFLDDIAPRDALHAVFLRAPIAHGRITALDLSDARAAPGVHAVFDAAALAQAGLAPAMEASLRTNRDGSQGANPPRPLLAGDRVCFVGQPVAMVVADTAAQARDAAEMIDLDLDPLPAHLALEPGGPQIHPEAPENIAYDWAIGDEQAVEAAFARAARRVAITVEQPRLLAASMEPRGACAEWDGQRLHLCFSGQGVWTMKERLARMLHLAPADVRVTIPDVGGGFGMKAMPHPEYFVVAHAARALGRAVRWASDRSEAILSDNSARDLRSDAELALDENYRILAYRVRNWSNLGAFNSEFAQGIQSGLFSMVATGAYAIPAAMVHSRGIYTNTTQVDAYRGAGRPEAITVLERLMDKAARQLGQCPFDLRRRNFIAPDAFPHDTLAQDRIMDGEFARVLERARAEADVAGFPARRAESEARGMRRGLGLCFYIESILGNPTEGAAVEFHADGTLTLFVGTQSNGQGHETVFAQFLADQTGVPLDAIRVVQGDSDRIARGGGTGGSRSVTVQTTATVAMVGQMTEAFAAFLAPELGADVAFEDGTFRAAGSNRTLTLIEAAALARAEGRDDLLRHEASATLEARSYPNGAHLAEVEIDPETGALRLERYTAVDDFGNLLHPRLVEGQVHGGIVQGFGQALSERVVFDPDGQPLTGSFMDYALPRASDLPFLRFVSEPVPTATNPLGVKGCGEAGTVGSIAALVNAVQDALGDGADVQMPLTPQRIWELFARSA</sequence>
<dbReference type="GO" id="GO:0016491">
    <property type="term" value="F:oxidoreductase activity"/>
    <property type="evidence" value="ECO:0007669"/>
    <property type="project" value="UniProtKB-KW"/>
</dbReference>
<dbReference type="PANTHER" id="PTHR11908:SF132">
    <property type="entry name" value="ALDEHYDE OXIDASE 1-RELATED"/>
    <property type="match status" value="1"/>
</dbReference>
<organism evidence="4 5">
    <name type="scientific">Rhabdonatronobacter sediminivivens</name>
    <dbReference type="NCBI Taxonomy" id="2743469"/>
    <lineage>
        <taxon>Bacteria</taxon>
        <taxon>Pseudomonadati</taxon>
        <taxon>Pseudomonadota</taxon>
        <taxon>Alphaproteobacteria</taxon>
        <taxon>Rhodobacterales</taxon>
        <taxon>Paracoccaceae</taxon>
        <taxon>Rhabdonatronobacter</taxon>
    </lineage>
</organism>
<dbReference type="Gene3D" id="3.90.1170.50">
    <property type="entry name" value="Aldehyde oxidase/xanthine dehydrogenase, a/b hammerhead"/>
    <property type="match status" value="1"/>
</dbReference>
<dbReference type="AlphaFoldDB" id="A0A7Z0HY13"/>
<gene>
    <name evidence="4" type="ORF">HUK65_04675</name>
</gene>
<reference evidence="4 5" key="1">
    <citation type="journal article" date="2000" name="Arch. Microbiol.">
        <title>Rhodobaca bogoriensis gen. nov. and sp. nov., an alkaliphilic purple nonsulfur bacterium from African Rift Valley soda lakes.</title>
        <authorList>
            <person name="Milford A.D."/>
            <person name="Achenbach L.A."/>
            <person name="Jung D.O."/>
            <person name="Madigan M.T."/>
        </authorList>
    </citation>
    <scope>NUCLEOTIDE SEQUENCE [LARGE SCALE GENOMIC DNA]</scope>
    <source>
        <strain evidence="4 5">2376</strain>
    </source>
</reference>
<dbReference type="InterPro" id="IPR037165">
    <property type="entry name" value="AldOxase/xan_DH_Mopterin-bd_sf"/>
</dbReference>
<dbReference type="Pfam" id="PF01315">
    <property type="entry name" value="Ald_Xan_dh_C"/>
    <property type="match status" value="1"/>
</dbReference>
<dbReference type="InterPro" id="IPR016208">
    <property type="entry name" value="Ald_Oxase/xanthine_DH-like"/>
</dbReference>
<evidence type="ECO:0000313" key="5">
    <source>
        <dbReference type="Proteomes" id="UP000529417"/>
    </source>
</evidence>
<protein>
    <submittedName>
        <fullName evidence="4">Xanthine dehydrogenase family protein molybdopterin-binding subunit</fullName>
    </submittedName>
</protein>
<dbReference type="InterPro" id="IPR046867">
    <property type="entry name" value="AldOxase/xan_DH_MoCoBD2"/>
</dbReference>
<dbReference type="Proteomes" id="UP000529417">
    <property type="component" value="Unassembled WGS sequence"/>
</dbReference>
<dbReference type="SMART" id="SM01008">
    <property type="entry name" value="Ald_Xan_dh_C"/>
    <property type="match status" value="1"/>
</dbReference>
<dbReference type="SUPFAM" id="SSF56003">
    <property type="entry name" value="Molybdenum cofactor-binding domain"/>
    <property type="match status" value="1"/>
</dbReference>